<accession>A0AAV4F7B6</accession>
<dbReference type="Proteomes" id="UP000762676">
    <property type="component" value="Unassembled WGS sequence"/>
</dbReference>
<dbReference type="EMBL" id="BMAT01000594">
    <property type="protein sequence ID" value="GFR69102.1"/>
    <property type="molecule type" value="Genomic_DNA"/>
</dbReference>
<feature type="compositionally biased region" description="Polar residues" evidence="1">
    <location>
        <begin position="75"/>
        <end position="86"/>
    </location>
</feature>
<dbReference type="AlphaFoldDB" id="A0AAV4F7B6"/>
<proteinExistence type="predicted"/>
<evidence type="ECO:0000256" key="1">
    <source>
        <dbReference type="SAM" id="MobiDB-lite"/>
    </source>
</evidence>
<name>A0AAV4F7B6_9GAST</name>
<organism evidence="2 3">
    <name type="scientific">Elysia marginata</name>
    <dbReference type="NCBI Taxonomy" id="1093978"/>
    <lineage>
        <taxon>Eukaryota</taxon>
        <taxon>Metazoa</taxon>
        <taxon>Spiralia</taxon>
        <taxon>Lophotrochozoa</taxon>
        <taxon>Mollusca</taxon>
        <taxon>Gastropoda</taxon>
        <taxon>Heterobranchia</taxon>
        <taxon>Euthyneura</taxon>
        <taxon>Panpulmonata</taxon>
        <taxon>Sacoglossa</taxon>
        <taxon>Placobranchoidea</taxon>
        <taxon>Plakobranchidae</taxon>
        <taxon>Elysia</taxon>
    </lineage>
</organism>
<feature type="region of interest" description="Disordered" evidence="1">
    <location>
        <begin position="1"/>
        <end position="20"/>
    </location>
</feature>
<comment type="caution">
    <text evidence="2">The sequence shown here is derived from an EMBL/GenBank/DDBJ whole genome shotgun (WGS) entry which is preliminary data.</text>
</comment>
<feature type="region of interest" description="Disordered" evidence="1">
    <location>
        <begin position="74"/>
        <end position="111"/>
    </location>
</feature>
<evidence type="ECO:0000313" key="2">
    <source>
        <dbReference type="EMBL" id="GFR69102.1"/>
    </source>
</evidence>
<keyword evidence="3" id="KW-1185">Reference proteome</keyword>
<sequence>MSRIASPAALSIAPGDTAHAHSGQEIILVQTIPNRDCTKRPRPPQNVVSSCLVDSAAVMEPFVSRIGTLLKEGNLSRSHYTDTDPTSRGPDCARLRLEPATSGPRIEASTN</sequence>
<reference evidence="2 3" key="1">
    <citation type="journal article" date="2021" name="Elife">
        <title>Chloroplast acquisition without the gene transfer in kleptoplastic sea slugs, Plakobranchus ocellatus.</title>
        <authorList>
            <person name="Maeda T."/>
            <person name="Takahashi S."/>
            <person name="Yoshida T."/>
            <person name="Shimamura S."/>
            <person name="Takaki Y."/>
            <person name="Nagai Y."/>
            <person name="Toyoda A."/>
            <person name="Suzuki Y."/>
            <person name="Arimoto A."/>
            <person name="Ishii H."/>
            <person name="Satoh N."/>
            <person name="Nishiyama T."/>
            <person name="Hasebe M."/>
            <person name="Maruyama T."/>
            <person name="Minagawa J."/>
            <person name="Obokata J."/>
            <person name="Shigenobu S."/>
        </authorList>
    </citation>
    <scope>NUCLEOTIDE SEQUENCE [LARGE SCALE GENOMIC DNA]</scope>
</reference>
<protein>
    <submittedName>
        <fullName evidence="2">Uncharacterized protein</fullName>
    </submittedName>
</protein>
<evidence type="ECO:0000313" key="3">
    <source>
        <dbReference type="Proteomes" id="UP000762676"/>
    </source>
</evidence>
<gene>
    <name evidence="2" type="ORF">ElyMa_000294300</name>
</gene>